<dbReference type="Gene3D" id="3.40.50.720">
    <property type="entry name" value="NAD(P)-binding Rossmann-like Domain"/>
    <property type="match status" value="1"/>
</dbReference>
<proteinExistence type="inferred from homology"/>
<dbReference type="PANTHER" id="PTHR44196">
    <property type="entry name" value="DEHYDROGENASE/REDUCTASE SDR FAMILY MEMBER 7B"/>
    <property type="match status" value="1"/>
</dbReference>
<name>A0ABN0XK13_9ACTN</name>
<organism evidence="5 6">
    <name type="scientific">Actinoallomurus spadix</name>
    <dbReference type="NCBI Taxonomy" id="79912"/>
    <lineage>
        <taxon>Bacteria</taxon>
        <taxon>Bacillati</taxon>
        <taxon>Actinomycetota</taxon>
        <taxon>Actinomycetes</taxon>
        <taxon>Streptosporangiales</taxon>
        <taxon>Thermomonosporaceae</taxon>
        <taxon>Actinoallomurus</taxon>
    </lineage>
</organism>
<dbReference type="InterPro" id="IPR036291">
    <property type="entry name" value="NAD(P)-bd_dom_sf"/>
</dbReference>
<dbReference type="InterPro" id="IPR057326">
    <property type="entry name" value="KR_dom"/>
</dbReference>
<sequence>MDINGAVVLVTGASSGIGAATARAASRAGARVVLIARREERIRQLAKELGESVALAVPCDVTDRTQVEAAVGAAIEEFGRIDILVNSAGQGLQATVDAIDPDDFRAVLELNLVAPLVMTQAVLPHMRKQATGAIVNVGSGIIWSTLPGSGAYSASKAALQKLSAIARAELADEGIAVSMMFPSITETEFVGTVRGNVEDALQMEASSGLVPQSPERVADTILDLIRSGAEQADLLPEEFGGTLKS</sequence>
<dbReference type="Proteomes" id="UP001501822">
    <property type="component" value="Unassembled WGS sequence"/>
</dbReference>
<protein>
    <submittedName>
        <fullName evidence="5">Oxidoreductase</fullName>
    </submittedName>
</protein>
<dbReference type="InterPro" id="IPR002347">
    <property type="entry name" value="SDR_fam"/>
</dbReference>
<dbReference type="Pfam" id="PF00106">
    <property type="entry name" value="adh_short"/>
    <property type="match status" value="1"/>
</dbReference>
<comment type="caution">
    <text evidence="5">The sequence shown here is derived from an EMBL/GenBank/DDBJ whole genome shotgun (WGS) entry which is preliminary data.</text>
</comment>
<dbReference type="SUPFAM" id="SSF51735">
    <property type="entry name" value="NAD(P)-binding Rossmann-fold domains"/>
    <property type="match status" value="1"/>
</dbReference>
<evidence type="ECO:0000256" key="2">
    <source>
        <dbReference type="ARBA" id="ARBA00023002"/>
    </source>
</evidence>
<accession>A0ABN0XK13</accession>
<dbReference type="RefSeq" id="WP_252799031.1">
    <property type="nucleotide sequence ID" value="NZ_BAAABM010000066.1"/>
</dbReference>
<feature type="domain" description="Ketoreductase" evidence="4">
    <location>
        <begin position="6"/>
        <end position="187"/>
    </location>
</feature>
<evidence type="ECO:0000313" key="6">
    <source>
        <dbReference type="Proteomes" id="UP001501822"/>
    </source>
</evidence>
<comment type="similarity">
    <text evidence="1 3">Belongs to the short-chain dehydrogenases/reductases (SDR) family.</text>
</comment>
<evidence type="ECO:0000313" key="5">
    <source>
        <dbReference type="EMBL" id="GAA0366199.1"/>
    </source>
</evidence>
<keyword evidence="6" id="KW-1185">Reference proteome</keyword>
<dbReference type="SMART" id="SM00822">
    <property type="entry name" value="PKS_KR"/>
    <property type="match status" value="1"/>
</dbReference>
<reference evidence="5 6" key="1">
    <citation type="journal article" date="2019" name="Int. J. Syst. Evol. Microbiol.">
        <title>The Global Catalogue of Microorganisms (GCM) 10K type strain sequencing project: providing services to taxonomists for standard genome sequencing and annotation.</title>
        <authorList>
            <consortium name="The Broad Institute Genomics Platform"/>
            <consortium name="The Broad Institute Genome Sequencing Center for Infectious Disease"/>
            <person name="Wu L."/>
            <person name="Ma J."/>
        </authorList>
    </citation>
    <scope>NUCLEOTIDE SEQUENCE [LARGE SCALE GENOMIC DNA]</scope>
    <source>
        <strain evidence="5 6">JCM 3146</strain>
    </source>
</reference>
<dbReference type="PRINTS" id="PR00080">
    <property type="entry name" value="SDRFAMILY"/>
</dbReference>
<evidence type="ECO:0000256" key="3">
    <source>
        <dbReference type="RuleBase" id="RU000363"/>
    </source>
</evidence>
<dbReference type="PRINTS" id="PR00081">
    <property type="entry name" value="GDHRDH"/>
</dbReference>
<evidence type="ECO:0000256" key="1">
    <source>
        <dbReference type="ARBA" id="ARBA00006484"/>
    </source>
</evidence>
<dbReference type="EMBL" id="BAAABM010000066">
    <property type="protein sequence ID" value="GAA0366199.1"/>
    <property type="molecule type" value="Genomic_DNA"/>
</dbReference>
<keyword evidence="2" id="KW-0560">Oxidoreductase</keyword>
<evidence type="ECO:0000259" key="4">
    <source>
        <dbReference type="SMART" id="SM00822"/>
    </source>
</evidence>
<gene>
    <name evidence="5" type="ORF">GCM10010151_65170</name>
</gene>
<dbReference type="PANTHER" id="PTHR44196:SF1">
    <property type="entry name" value="DEHYDROGENASE_REDUCTASE SDR FAMILY MEMBER 7B"/>
    <property type="match status" value="1"/>
</dbReference>